<feature type="binding site" evidence="11">
    <location>
        <position position="83"/>
    </location>
    <ligand>
        <name>sn-glycerol 3-phosphate</name>
        <dbReference type="ChEBI" id="CHEBI:57597"/>
    </ligand>
</feature>
<dbReference type="GO" id="GO:0005524">
    <property type="term" value="F:ATP binding"/>
    <property type="evidence" value="ECO:0007669"/>
    <property type="project" value="UniProtKB-UniRule"/>
</dbReference>
<feature type="binding site" evidence="11">
    <location>
        <position position="311"/>
    </location>
    <ligand>
        <name>ATP</name>
        <dbReference type="ChEBI" id="CHEBI:30616"/>
    </ligand>
</feature>
<dbReference type="Pfam" id="PF00370">
    <property type="entry name" value="FGGY_N"/>
    <property type="match status" value="1"/>
</dbReference>
<keyword evidence="4 11" id="KW-0547">Nucleotide-binding</keyword>
<evidence type="ECO:0000313" key="15">
    <source>
        <dbReference type="EMBL" id="TDW16104.1"/>
    </source>
</evidence>
<dbReference type="PROSITE" id="PS00445">
    <property type="entry name" value="FGGY_KINASES_2"/>
    <property type="match status" value="1"/>
</dbReference>
<comment type="similarity">
    <text evidence="2 11 12">Belongs to the FGGY kinase family.</text>
</comment>
<dbReference type="InterPro" id="IPR043129">
    <property type="entry name" value="ATPase_NBD"/>
</dbReference>
<keyword evidence="3 11" id="KW-0808">Transferase</keyword>
<evidence type="ECO:0000256" key="8">
    <source>
        <dbReference type="ARBA" id="ARBA00052101"/>
    </source>
</evidence>
<feature type="binding site" evidence="11">
    <location>
        <position position="12"/>
    </location>
    <ligand>
        <name>sn-glycerol 3-phosphate</name>
        <dbReference type="ChEBI" id="CHEBI:57597"/>
    </ligand>
</feature>
<keyword evidence="16" id="KW-1185">Reference proteome</keyword>
<dbReference type="GO" id="GO:0004370">
    <property type="term" value="F:glycerol kinase activity"/>
    <property type="evidence" value="ECO:0007669"/>
    <property type="project" value="UniProtKB-UniRule"/>
</dbReference>
<dbReference type="GO" id="GO:0006072">
    <property type="term" value="P:glycerol-3-phosphate metabolic process"/>
    <property type="evidence" value="ECO:0007669"/>
    <property type="project" value="InterPro"/>
</dbReference>
<dbReference type="Pfam" id="PF02782">
    <property type="entry name" value="FGGY_C"/>
    <property type="match status" value="1"/>
</dbReference>
<sequence>MKKYILALDLGTTSIRAIVFDKSSNIIAKEQKEFTQFFPYNGWVEQDGKEIWQTLQTVIANLMVNQHIDLADIESIGITNQRETTLIWDVTTGLPIYRAIVWQSMQTNDICETWKKNGYEELVKSKTGLPINPYFSASKIRWILDHVKKSSKKLEISNLRFGTIDSWILWKLTGEHKTDVSNASRTMLYNIFDLCWDKQLCETFGIDMQLLPEVCDSSYLFAKTNPNVFFHYEIPICAIAGDQQASMFGHGCFEPGIVKNTYGTGCFLLMNIKDKPYLSQNGLLTTIAWSIDGVVDYAIEGSIFVGGSAVQWLRDSLQIITTSVESESLAKQAKEDHGVFFVPAFVGLGSPYWDNEAKGTIFGLTRGAGKAEIARATLDSIAYQTRDVLEVIAEESKQEIHRLRVDGGASENELLMQFQADITNTDIDVAHIGETTALGVAYLAGLATGFWKNQQEILQYRQVKKSYRGKMSEINRNQLYRKWKKAVAATILFK</sequence>
<evidence type="ECO:0000256" key="11">
    <source>
        <dbReference type="HAMAP-Rule" id="MF_00186"/>
    </source>
</evidence>
<dbReference type="InterPro" id="IPR018484">
    <property type="entry name" value="FGGY_N"/>
</dbReference>
<feature type="binding site" evidence="11">
    <location>
        <position position="83"/>
    </location>
    <ligand>
        <name>glycerol</name>
        <dbReference type="ChEBI" id="CHEBI:17754"/>
    </ligand>
</feature>
<feature type="binding site" evidence="11">
    <location>
        <position position="243"/>
    </location>
    <ligand>
        <name>glycerol</name>
        <dbReference type="ChEBI" id="CHEBI:17754"/>
    </ligand>
</feature>
<dbReference type="NCBIfam" id="NF000756">
    <property type="entry name" value="PRK00047.1"/>
    <property type="match status" value="1"/>
</dbReference>
<dbReference type="NCBIfam" id="TIGR01311">
    <property type="entry name" value="glycerol_kin"/>
    <property type="match status" value="1"/>
</dbReference>
<comment type="function">
    <text evidence="9 11">Key enzyme in the regulation of glycerol uptake and metabolism. Catalyzes the phosphorylation of glycerol to yield sn-glycerol 3-phosphate.</text>
</comment>
<evidence type="ECO:0000256" key="2">
    <source>
        <dbReference type="ARBA" id="ARBA00009156"/>
    </source>
</evidence>
<dbReference type="Gene3D" id="3.30.420.40">
    <property type="match status" value="2"/>
</dbReference>
<dbReference type="PANTHER" id="PTHR10196:SF69">
    <property type="entry name" value="GLYCEROL KINASE"/>
    <property type="match status" value="1"/>
</dbReference>
<dbReference type="HAMAP" id="MF_00186">
    <property type="entry name" value="Glycerol_kin"/>
    <property type="match status" value="1"/>
</dbReference>
<feature type="binding site" evidence="11">
    <location>
        <position position="307"/>
    </location>
    <ligand>
        <name>ATP</name>
        <dbReference type="ChEBI" id="CHEBI:30616"/>
    </ligand>
</feature>
<feature type="binding site" evidence="11">
    <location>
        <position position="408"/>
    </location>
    <ligand>
        <name>ATP</name>
        <dbReference type="ChEBI" id="CHEBI:30616"/>
    </ligand>
</feature>
<dbReference type="Proteomes" id="UP000294743">
    <property type="component" value="Unassembled WGS sequence"/>
</dbReference>
<dbReference type="FunFam" id="3.30.420.40:FF:000007">
    <property type="entry name" value="Glycerol kinase"/>
    <property type="match status" value="1"/>
</dbReference>
<comment type="subunit">
    <text evidence="10 11">Homotetramer and homodimer (in equilibrium).</text>
</comment>
<dbReference type="PANTHER" id="PTHR10196">
    <property type="entry name" value="SUGAR KINASE"/>
    <property type="match status" value="1"/>
</dbReference>
<dbReference type="SUPFAM" id="SSF53067">
    <property type="entry name" value="Actin-like ATPase domain"/>
    <property type="match status" value="2"/>
</dbReference>
<dbReference type="InterPro" id="IPR005999">
    <property type="entry name" value="Glycerol_kin"/>
</dbReference>
<feature type="binding site" evidence="11">
    <location>
        <position position="16"/>
    </location>
    <ligand>
        <name>ADP</name>
        <dbReference type="ChEBI" id="CHEBI:456216"/>
    </ligand>
</feature>
<dbReference type="EC" id="2.7.1.30" evidence="11"/>
<dbReference type="PROSITE" id="PS00933">
    <property type="entry name" value="FGGY_KINASES_1"/>
    <property type="match status" value="1"/>
</dbReference>
<feature type="binding site" evidence="11">
    <location>
        <position position="412"/>
    </location>
    <ligand>
        <name>ADP</name>
        <dbReference type="ChEBI" id="CHEBI:456216"/>
    </ligand>
</feature>
<comment type="catalytic activity">
    <reaction evidence="8 11">
        <text>glycerol + ATP = sn-glycerol 3-phosphate + ADP + H(+)</text>
        <dbReference type="Rhea" id="RHEA:21644"/>
        <dbReference type="ChEBI" id="CHEBI:15378"/>
        <dbReference type="ChEBI" id="CHEBI:17754"/>
        <dbReference type="ChEBI" id="CHEBI:30616"/>
        <dbReference type="ChEBI" id="CHEBI:57597"/>
        <dbReference type="ChEBI" id="CHEBI:456216"/>
        <dbReference type="EC" id="2.7.1.30"/>
    </reaction>
</comment>
<feature type="binding site" evidence="11">
    <location>
        <position position="242"/>
    </location>
    <ligand>
        <name>glycerol</name>
        <dbReference type="ChEBI" id="CHEBI:17754"/>
    </ligand>
</feature>
<evidence type="ECO:0000256" key="12">
    <source>
        <dbReference type="RuleBase" id="RU003733"/>
    </source>
</evidence>
<dbReference type="PIRSF" id="PIRSF000538">
    <property type="entry name" value="GlpK"/>
    <property type="match status" value="1"/>
</dbReference>
<dbReference type="UniPathway" id="UPA00618">
    <property type="reaction ID" value="UER00672"/>
</dbReference>
<dbReference type="InterPro" id="IPR018483">
    <property type="entry name" value="Carb_kinase_FGGY_CS"/>
</dbReference>
<dbReference type="FunFam" id="3.30.420.40:FF:000008">
    <property type="entry name" value="Glycerol kinase"/>
    <property type="match status" value="1"/>
</dbReference>
<reference evidence="15 16" key="1">
    <citation type="submission" date="2019-03" db="EMBL/GenBank/DDBJ databases">
        <title>Genomic Encyclopedia of Type Strains, Phase IV (KMG-IV): sequencing the most valuable type-strain genomes for metagenomic binning, comparative biology and taxonomic classification.</title>
        <authorList>
            <person name="Goeker M."/>
        </authorList>
    </citation>
    <scope>NUCLEOTIDE SEQUENCE [LARGE SCALE GENOMIC DNA]</scope>
    <source>
        <strain evidence="15 16">DSM 28867</strain>
    </source>
</reference>
<feature type="domain" description="Carbohydrate kinase FGGY C-terminal" evidence="14">
    <location>
        <begin position="259"/>
        <end position="447"/>
    </location>
</feature>
<evidence type="ECO:0000313" key="16">
    <source>
        <dbReference type="Proteomes" id="UP000294743"/>
    </source>
</evidence>
<feature type="binding site" evidence="11">
    <location>
        <position position="134"/>
    </location>
    <ligand>
        <name>glycerol</name>
        <dbReference type="ChEBI" id="CHEBI:17754"/>
    </ligand>
</feature>
<accession>A0A4V3G6P5</accession>
<feature type="binding site" evidence="11">
    <location>
        <position position="12"/>
    </location>
    <ligand>
        <name>ADP</name>
        <dbReference type="ChEBI" id="CHEBI:456216"/>
    </ligand>
</feature>
<dbReference type="OrthoDB" id="9805576at2"/>
<dbReference type="InterPro" id="IPR018485">
    <property type="entry name" value="FGGY_C"/>
</dbReference>
<dbReference type="EMBL" id="SODD01000028">
    <property type="protein sequence ID" value="TDW16104.1"/>
    <property type="molecule type" value="Genomic_DNA"/>
</dbReference>
<evidence type="ECO:0000256" key="7">
    <source>
        <dbReference type="ARBA" id="ARBA00022840"/>
    </source>
</evidence>
<organism evidence="15 16">
    <name type="scientific">Breznakia blatticola</name>
    <dbReference type="NCBI Taxonomy" id="1754012"/>
    <lineage>
        <taxon>Bacteria</taxon>
        <taxon>Bacillati</taxon>
        <taxon>Bacillota</taxon>
        <taxon>Erysipelotrichia</taxon>
        <taxon>Erysipelotrichales</taxon>
        <taxon>Erysipelotrichaceae</taxon>
        <taxon>Breznakia</taxon>
    </lineage>
</organism>
<comment type="activity regulation">
    <text evidence="11">Activated by phosphorylation and inhibited by fructose 1,6-bisphosphate (FBP).</text>
</comment>
<dbReference type="AlphaFoldDB" id="A0A4V3G6P5"/>
<dbReference type="GO" id="GO:0019563">
    <property type="term" value="P:glycerol catabolic process"/>
    <property type="evidence" value="ECO:0007669"/>
    <property type="project" value="UniProtKB-UniRule"/>
</dbReference>
<evidence type="ECO:0000256" key="4">
    <source>
        <dbReference type="ARBA" id="ARBA00022741"/>
    </source>
</evidence>
<feature type="binding site" evidence="11">
    <location>
        <position position="14"/>
    </location>
    <ligand>
        <name>ATP</name>
        <dbReference type="ChEBI" id="CHEBI:30616"/>
    </ligand>
</feature>
<dbReference type="InterPro" id="IPR000577">
    <property type="entry name" value="Carb_kinase_FGGY"/>
</dbReference>
<dbReference type="GO" id="GO:0005829">
    <property type="term" value="C:cytosol"/>
    <property type="evidence" value="ECO:0007669"/>
    <property type="project" value="TreeGrafter"/>
</dbReference>
<feature type="binding site" evidence="11">
    <location>
        <position position="82"/>
    </location>
    <ligand>
        <name>glycerol</name>
        <dbReference type="ChEBI" id="CHEBI:17754"/>
    </ligand>
</feature>
<feature type="binding site" evidence="11">
    <location>
        <position position="408"/>
    </location>
    <ligand>
        <name>ADP</name>
        <dbReference type="ChEBI" id="CHEBI:456216"/>
    </ligand>
</feature>
<proteinExistence type="inferred from homology"/>
<evidence type="ECO:0000256" key="9">
    <source>
        <dbReference type="ARBA" id="ARBA00054633"/>
    </source>
</evidence>
<dbReference type="RefSeq" id="WP_134170151.1">
    <property type="nucleotide sequence ID" value="NZ_SODD01000028.1"/>
</dbReference>
<evidence type="ECO:0000256" key="10">
    <source>
        <dbReference type="ARBA" id="ARBA00063665"/>
    </source>
</evidence>
<evidence type="ECO:0000256" key="3">
    <source>
        <dbReference type="ARBA" id="ARBA00022679"/>
    </source>
</evidence>
<feature type="binding site" evidence="11">
    <location>
        <position position="12"/>
    </location>
    <ligand>
        <name>ATP</name>
        <dbReference type="ChEBI" id="CHEBI:30616"/>
    </ligand>
</feature>
<feature type="binding site" evidence="11">
    <location>
        <position position="264"/>
    </location>
    <ligand>
        <name>ADP</name>
        <dbReference type="ChEBI" id="CHEBI:456216"/>
    </ligand>
</feature>
<keyword evidence="6 11" id="KW-0319">Glycerol metabolism</keyword>
<feature type="binding site" evidence="11">
    <location>
        <position position="307"/>
    </location>
    <ligand>
        <name>ADP</name>
        <dbReference type="ChEBI" id="CHEBI:456216"/>
    </ligand>
</feature>
<evidence type="ECO:0000259" key="13">
    <source>
        <dbReference type="Pfam" id="PF00370"/>
    </source>
</evidence>
<feature type="binding site" evidence="11">
    <location>
        <position position="13"/>
    </location>
    <ligand>
        <name>ATP</name>
        <dbReference type="ChEBI" id="CHEBI:30616"/>
    </ligand>
</feature>
<feature type="binding site" evidence="11">
    <location>
        <position position="134"/>
    </location>
    <ligand>
        <name>sn-glycerol 3-phosphate</name>
        <dbReference type="ChEBI" id="CHEBI:57597"/>
    </ligand>
</feature>
<evidence type="ECO:0000256" key="6">
    <source>
        <dbReference type="ARBA" id="ARBA00022798"/>
    </source>
</evidence>
<evidence type="ECO:0000256" key="5">
    <source>
        <dbReference type="ARBA" id="ARBA00022777"/>
    </source>
</evidence>
<protein>
    <recommendedName>
        <fullName evidence="11">Glycerol kinase</fullName>
        <ecNumber evidence="11">2.7.1.30</ecNumber>
    </recommendedName>
    <alternativeName>
        <fullName evidence="11">ATP:glycerol 3-phosphotransferase</fullName>
    </alternativeName>
    <alternativeName>
        <fullName evidence="11">Glycerokinase</fullName>
        <shortName evidence="11">GK</shortName>
    </alternativeName>
</protein>
<name>A0A4V3G6P5_9FIRM</name>
<keyword evidence="7 11" id="KW-0067">ATP-binding</keyword>
<comment type="caution">
    <text evidence="15">The sequence shown here is derived from an EMBL/GenBank/DDBJ whole genome shotgun (WGS) entry which is preliminary data.</text>
</comment>
<feature type="binding site" evidence="11">
    <location>
        <position position="82"/>
    </location>
    <ligand>
        <name>sn-glycerol 3-phosphate</name>
        <dbReference type="ChEBI" id="CHEBI:57597"/>
    </ligand>
</feature>
<feature type="binding site" evidence="11">
    <location>
        <position position="264"/>
    </location>
    <ligand>
        <name>ATP</name>
        <dbReference type="ChEBI" id="CHEBI:30616"/>
    </ligand>
</feature>
<dbReference type="CDD" id="cd07769">
    <property type="entry name" value="ASKHA_NBD_FGGY_GK"/>
    <property type="match status" value="1"/>
</dbReference>
<feature type="domain" description="Carbohydrate kinase FGGY N-terminal" evidence="13">
    <location>
        <begin position="4"/>
        <end position="249"/>
    </location>
</feature>
<evidence type="ECO:0000259" key="14">
    <source>
        <dbReference type="Pfam" id="PF02782"/>
    </source>
</evidence>
<gene>
    <name evidence="11" type="primary">glpK</name>
    <name evidence="15" type="ORF">EDD63_1281</name>
</gene>
<keyword evidence="5 11" id="KW-0418">Kinase</keyword>
<comment type="pathway">
    <text evidence="1 11">Polyol metabolism; glycerol degradation via glycerol kinase pathway; sn-glycerol 3-phosphate from glycerol: step 1/1.</text>
</comment>
<feature type="binding site" evidence="11">
    <location>
        <position position="242"/>
    </location>
    <ligand>
        <name>sn-glycerol 3-phosphate</name>
        <dbReference type="ChEBI" id="CHEBI:57597"/>
    </ligand>
</feature>
<evidence type="ECO:0000256" key="1">
    <source>
        <dbReference type="ARBA" id="ARBA00005190"/>
    </source>
</evidence>